<keyword evidence="2" id="KW-0472">Membrane</keyword>
<feature type="transmembrane region" description="Helical" evidence="2">
    <location>
        <begin position="61"/>
        <end position="81"/>
    </location>
</feature>
<evidence type="ECO:0000313" key="5">
    <source>
        <dbReference type="Proteomes" id="UP000326711"/>
    </source>
</evidence>
<feature type="region of interest" description="Disordered" evidence="1">
    <location>
        <begin position="1"/>
        <end position="27"/>
    </location>
</feature>
<gene>
    <name evidence="4" type="ORF">CUROG_06490</name>
</gene>
<sequence>MTPQADDRRSTQDSESPTRGPGVKWRGNNAILTPSREHILGAIVMFLMCLMFTGYDVAKFFWVPLLPLAFMAWTLYVRTVVGPEGIGARYLFRKNQMMNWEEFSAIQFSNSGRAYAVARDAAAEQAIREDNAEVSAKQGTEKRFWLPGVSFNSLITLSIASEGRIPDPVTTGRDSADRKVQVVHKDGYAVLMDQDEYADYEKQRRAEEAEKQAHKQAKEQADEPADVEKSE</sequence>
<reference evidence="5" key="1">
    <citation type="submission" date="2019-10" db="EMBL/GenBank/DDBJ databases">
        <title>Complete genome sequence of Corynebacterium urogenitalis DSM 108747, isolated from the genital tract of a cow.</title>
        <authorList>
            <person name="Ruckert C."/>
            <person name="Ballas P."/>
            <person name="Wagener K."/>
            <person name="Drillich M."/>
            <person name="Kaempfer P."/>
            <person name="Busse H.-J."/>
            <person name="Ehling-Schulz M."/>
        </authorList>
    </citation>
    <scope>NUCLEOTIDE SEQUENCE [LARGE SCALE GENOMIC DNA]</scope>
    <source>
        <strain evidence="5">LMM 1652</strain>
    </source>
</reference>
<organism evidence="4 5">
    <name type="scientific">Corynebacterium urogenitale</name>
    <dbReference type="NCBI Taxonomy" id="2487892"/>
    <lineage>
        <taxon>Bacteria</taxon>
        <taxon>Bacillati</taxon>
        <taxon>Actinomycetota</taxon>
        <taxon>Actinomycetes</taxon>
        <taxon>Mycobacteriales</taxon>
        <taxon>Corynebacteriaceae</taxon>
        <taxon>Corynebacterium</taxon>
    </lineage>
</organism>
<dbReference type="RefSeq" id="WP_151902993.1">
    <property type="nucleotide sequence ID" value="NZ_CP045032.1"/>
</dbReference>
<dbReference type="InterPro" id="IPR019692">
    <property type="entry name" value="CFP-6_PH"/>
</dbReference>
<dbReference type="Proteomes" id="UP000326711">
    <property type="component" value="Chromosome"/>
</dbReference>
<feature type="transmembrane region" description="Helical" evidence="2">
    <location>
        <begin position="38"/>
        <end position="55"/>
    </location>
</feature>
<evidence type="ECO:0000256" key="1">
    <source>
        <dbReference type="SAM" id="MobiDB-lite"/>
    </source>
</evidence>
<feature type="region of interest" description="Disordered" evidence="1">
    <location>
        <begin position="201"/>
        <end position="231"/>
    </location>
</feature>
<evidence type="ECO:0000256" key="2">
    <source>
        <dbReference type="SAM" id="Phobius"/>
    </source>
</evidence>
<evidence type="ECO:0000313" key="4">
    <source>
        <dbReference type="EMBL" id="QFQ02656.1"/>
    </source>
</evidence>
<protein>
    <recommendedName>
        <fullName evidence="3">Low molecular weight protein antigen 6 PH domain-containing protein</fullName>
    </recommendedName>
</protein>
<accession>A0A5J6Z6W9</accession>
<dbReference type="Pfam" id="PF10756">
    <property type="entry name" value="bPH_6"/>
    <property type="match status" value="1"/>
</dbReference>
<proteinExistence type="predicted"/>
<dbReference type="KEGG" id="cuo:CUROG_06490"/>
<keyword evidence="5" id="KW-1185">Reference proteome</keyword>
<dbReference type="OrthoDB" id="5190396at2"/>
<feature type="compositionally biased region" description="Basic and acidic residues" evidence="1">
    <location>
        <begin position="1"/>
        <end position="12"/>
    </location>
</feature>
<feature type="domain" description="Low molecular weight protein antigen 6 PH" evidence="3">
    <location>
        <begin position="77"/>
        <end position="167"/>
    </location>
</feature>
<evidence type="ECO:0000259" key="3">
    <source>
        <dbReference type="Pfam" id="PF10756"/>
    </source>
</evidence>
<name>A0A5J6Z6W9_9CORY</name>
<keyword evidence="2" id="KW-1133">Transmembrane helix</keyword>
<dbReference type="AlphaFoldDB" id="A0A5J6Z6W9"/>
<keyword evidence="2" id="KW-0812">Transmembrane</keyword>
<dbReference type="EMBL" id="CP045032">
    <property type="protein sequence ID" value="QFQ02656.1"/>
    <property type="molecule type" value="Genomic_DNA"/>
</dbReference>